<accession>A0A1V6PDD8</accession>
<dbReference type="GO" id="GO:0008239">
    <property type="term" value="F:dipeptidyl-peptidase activity"/>
    <property type="evidence" value="ECO:0007669"/>
    <property type="project" value="TreeGrafter"/>
</dbReference>
<dbReference type="OrthoDB" id="1735038at2759"/>
<dbReference type="PANTHER" id="PTHR11010">
    <property type="entry name" value="PROTEASE S28 PRO-X CARBOXYPEPTIDASE-RELATED"/>
    <property type="match status" value="1"/>
</dbReference>
<dbReference type="AlphaFoldDB" id="A0A1V6PDD8"/>
<keyword evidence="5" id="KW-0325">Glycoprotein</keyword>
<dbReference type="InterPro" id="IPR029058">
    <property type="entry name" value="AB_hydrolase_fold"/>
</dbReference>
<evidence type="ECO:0000256" key="4">
    <source>
        <dbReference type="ARBA" id="ARBA00022801"/>
    </source>
</evidence>
<keyword evidence="4" id="KW-0378">Hydrolase</keyword>
<reference evidence="7" key="1">
    <citation type="journal article" date="2017" name="Nat. Microbiol.">
        <title>Global analysis of biosynthetic gene clusters reveals vast potential of secondary metabolite production in Penicillium species.</title>
        <authorList>
            <person name="Nielsen J.C."/>
            <person name="Grijseels S."/>
            <person name="Prigent S."/>
            <person name="Ji B."/>
            <person name="Dainat J."/>
            <person name="Nielsen K.F."/>
            <person name="Frisvad J.C."/>
            <person name="Workman M."/>
            <person name="Nielsen J."/>
        </authorList>
    </citation>
    <scope>NUCLEOTIDE SEQUENCE [LARGE SCALE GENOMIC DNA]</scope>
    <source>
        <strain evidence="7">IBT 11843</strain>
    </source>
</reference>
<dbReference type="GO" id="GO:0072330">
    <property type="term" value="P:monocarboxylic acid biosynthetic process"/>
    <property type="evidence" value="ECO:0007669"/>
    <property type="project" value="UniProtKB-ARBA"/>
</dbReference>
<keyword evidence="2" id="KW-0645">Protease</keyword>
<gene>
    <name evidence="6" type="ORF">PENDEC_c010G06445</name>
</gene>
<organism evidence="6 7">
    <name type="scientific">Penicillium decumbens</name>
    <dbReference type="NCBI Taxonomy" id="69771"/>
    <lineage>
        <taxon>Eukaryota</taxon>
        <taxon>Fungi</taxon>
        <taxon>Dikarya</taxon>
        <taxon>Ascomycota</taxon>
        <taxon>Pezizomycotina</taxon>
        <taxon>Eurotiomycetes</taxon>
        <taxon>Eurotiomycetidae</taxon>
        <taxon>Eurotiales</taxon>
        <taxon>Aspergillaceae</taxon>
        <taxon>Penicillium</taxon>
    </lineage>
</organism>
<evidence type="ECO:0000256" key="5">
    <source>
        <dbReference type="ARBA" id="ARBA00023180"/>
    </source>
</evidence>
<dbReference type="Proteomes" id="UP000191522">
    <property type="component" value="Unassembled WGS sequence"/>
</dbReference>
<comment type="similarity">
    <text evidence="1">Belongs to the peptidase S28 family.</text>
</comment>
<dbReference type="OMA" id="YHVNDAY"/>
<evidence type="ECO:0000313" key="6">
    <source>
        <dbReference type="EMBL" id="OQD74632.1"/>
    </source>
</evidence>
<dbReference type="GO" id="GO:0006508">
    <property type="term" value="P:proteolysis"/>
    <property type="evidence" value="ECO:0007669"/>
    <property type="project" value="UniProtKB-KW"/>
</dbReference>
<evidence type="ECO:0000256" key="2">
    <source>
        <dbReference type="ARBA" id="ARBA00022670"/>
    </source>
</evidence>
<dbReference type="Gene3D" id="3.40.50.1820">
    <property type="entry name" value="alpha/beta hydrolase"/>
    <property type="match status" value="2"/>
</dbReference>
<dbReference type="GO" id="GO:0017000">
    <property type="term" value="P:antibiotic biosynthetic process"/>
    <property type="evidence" value="ECO:0007669"/>
    <property type="project" value="UniProtKB-ARBA"/>
</dbReference>
<keyword evidence="7" id="KW-1185">Reference proteome</keyword>
<dbReference type="PANTHER" id="PTHR11010:SF117">
    <property type="entry name" value="SERINE PROTEASE 16"/>
    <property type="match status" value="1"/>
</dbReference>
<dbReference type="InterPro" id="IPR008758">
    <property type="entry name" value="Peptidase_S28"/>
</dbReference>
<dbReference type="EMBL" id="MDYL01000010">
    <property type="protein sequence ID" value="OQD74632.1"/>
    <property type="molecule type" value="Genomic_DNA"/>
</dbReference>
<proteinExistence type="inferred from homology"/>
<protein>
    <submittedName>
        <fullName evidence="6">Uncharacterized protein</fullName>
    </submittedName>
</protein>
<dbReference type="Pfam" id="PF05577">
    <property type="entry name" value="Peptidase_S28"/>
    <property type="match status" value="2"/>
</dbReference>
<sequence>MPIDHFNSSDSRTYNNRYYVNDTYYKPGGPVFFFDNGEAAFTADIAAAWIAESYGPSAVMQLAKEYHGLAIGWEHRYFGLSLPFPLSFANNTPTDPLTCSQSDDCTHNPIDAPGSYRFLTIEQALEDAVYFAHHFKLTDTSGASLKHPISPNHTPWIWVGGSYPGARAAWIRLRNPEIFYASWASSAPVEVRVDGSAYYDPIERALPQPCRADIIASVKHADEIMDGKHGRLALEKLKRLVYAADKTEYGLKTAYDISSATSLTREDIGSALISGWTSNFQDYGPQMTTDVMCRYMEAYDPTSPPKNARSSEIAILSNRGGKPTKKGLAATYNPSIALEAYIYAYSRYARENIASSASTDSEDTDSDSTADNASWQWIVEKEFGIFEGSNPRNISIVSHWYNYTAVRKETGEAFDFNATKVFAHGPNLSKVLKYGGWDMNPSNVMFTEGEFDPWRAYSVMSQEYSIGAPQRKVVQTVPACNKAPEHGDVFGVVYNGTTHAQDLSGDLSDKTSPMVRGLNLFTSALDSWLPCFESH</sequence>
<evidence type="ECO:0000256" key="3">
    <source>
        <dbReference type="ARBA" id="ARBA00022729"/>
    </source>
</evidence>
<comment type="caution">
    <text evidence="6">The sequence shown here is derived from an EMBL/GenBank/DDBJ whole genome shotgun (WGS) entry which is preliminary data.</text>
</comment>
<keyword evidence="3" id="KW-0732">Signal</keyword>
<name>A0A1V6PDD8_PENDC</name>
<dbReference type="GO" id="GO:0070008">
    <property type="term" value="F:serine-type exopeptidase activity"/>
    <property type="evidence" value="ECO:0007669"/>
    <property type="project" value="InterPro"/>
</dbReference>
<evidence type="ECO:0000256" key="1">
    <source>
        <dbReference type="ARBA" id="ARBA00011079"/>
    </source>
</evidence>
<evidence type="ECO:0000313" key="7">
    <source>
        <dbReference type="Proteomes" id="UP000191522"/>
    </source>
</evidence>
<dbReference type="SUPFAM" id="SSF53474">
    <property type="entry name" value="alpha/beta-Hydrolases"/>
    <property type="match status" value="1"/>
</dbReference>